<dbReference type="STRING" id="1802206.A3D35_01225"/>
<protein>
    <submittedName>
        <fullName evidence="2">Uncharacterized protein</fullName>
    </submittedName>
</protein>
<gene>
    <name evidence="2" type="ORF">A3D35_01225</name>
</gene>
<proteinExistence type="predicted"/>
<dbReference type="AlphaFoldDB" id="A0A1G2I1T1"/>
<dbReference type="EMBL" id="MHOS01000019">
    <property type="protein sequence ID" value="OGZ68627.1"/>
    <property type="molecule type" value="Genomic_DNA"/>
</dbReference>
<accession>A0A1G2I1T1</accession>
<name>A0A1G2I1T1_9BACT</name>
<organism evidence="2 3">
    <name type="scientific">Candidatus Staskawiczbacteria bacterium RIFCSPHIGHO2_02_FULL_34_9</name>
    <dbReference type="NCBI Taxonomy" id="1802206"/>
    <lineage>
        <taxon>Bacteria</taxon>
        <taxon>Candidatus Staskawicziibacteriota</taxon>
    </lineage>
</organism>
<feature type="transmembrane region" description="Helical" evidence="1">
    <location>
        <begin position="12"/>
        <end position="35"/>
    </location>
</feature>
<sequence length="81" mass="9154">MHQRSHDEEISYFLASLMVSLIELTFFVATSSASFTNVNFYGKLKELKYSLFLTTCPGRADKKILCSPIWLSPVGKIDGFI</sequence>
<evidence type="ECO:0000313" key="2">
    <source>
        <dbReference type="EMBL" id="OGZ68627.1"/>
    </source>
</evidence>
<comment type="caution">
    <text evidence="2">The sequence shown here is derived from an EMBL/GenBank/DDBJ whole genome shotgun (WGS) entry which is preliminary data.</text>
</comment>
<keyword evidence="1" id="KW-1133">Transmembrane helix</keyword>
<evidence type="ECO:0000313" key="3">
    <source>
        <dbReference type="Proteomes" id="UP000176421"/>
    </source>
</evidence>
<keyword evidence="1" id="KW-0472">Membrane</keyword>
<keyword evidence="1" id="KW-0812">Transmembrane</keyword>
<reference evidence="2 3" key="1">
    <citation type="journal article" date="2016" name="Nat. Commun.">
        <title>Thousands of microbial genomes shed light on interconnected biogeochemical processes in an aquifer system.</title>
        <authorList>
            <person name="Anantharaman K."/>
            <person name="Brown C.T."/>
            <person name="Hug L.A."/>
            <person name="Sharon I."/>
            <person name="Castelle C.J."/>
            <person name="Probst A.J."/>
            <person name="Thomas B.C."/>
            <person name="Singh A."/>
            <person name="Wilkins M.J."/>
            <person name="Karaoz U."/>
            <person name="Brodie E.L."/>
            <person name="Williams K.H."/>
            <person name="Hubbard S.S."/>
            <person name="Banfield J.F."/>
        </authorList>
    </citation>
    <scope>NUCLEOTIDE SEQUENCE [LARGE SCALE GENOMIC DNA]</scope>
</reference>
<evidence type="ECO:0000256" key="1">
    <source>
        <dbReference type="SAM" id="Phobius"/>
    </source>
</evidence>
<dbReference type="Proteomes" id="UP000176421">
    <property type="component" value="Unassembled WGS sequence"/>
</dbReference>